<comment type="caution">
    <text evidence="6">The sequence shown here is derived from an EMBL/GenBank/DDBJ whole genome shotgun (WGS) entry which is preliminary data.</text>
</comment>
<evidence type="ECO:0000256" key="2">
    <source>
        <dbReference type="PROSITE-ProRule" id="PRU00169"/>
    </source>
</evidence>
<evidence type="ECO:0000256" key="3">
    <source>
        <dbReference type="SAM" id="MobiDB-lite"/>
    </source>
</evidence>
<dbReference type="Pfam" id="PF00072">
    <property type="entry name" value="Response_reg"/>
    <property type="match status" value="1"/>
</dbReference>
<dbReference type="GO" id="GO:0000160">
    <property type="term" value="P:phosphorelay signal transduction system"/>
    <property type="evidence" value="ECO:0007669"/>
    <property type="project" value="InterPro"/>
</dbReference>
<feature type="modified residue" description="4-aspartylphosphate" evidence="2">
    <location>
        <position position="53"/>
    </location>
</feature>
<proteinExistence type="predicted"/>
<dbReference type="RefSeq" id="WP_161809953.1">
    <property type="nucleotide sequence ID" value="NZ_BLJN01000001.1"/>
</dbReference>
<dbReference type="PANTHER" id="PTHR44591:SF3">
    <property type="entry name" value="RESPONSE REGULATORY DOMAIN-CONTAINING PROTEIN"/>
    <property type="match status" value="1"/>
</dbReference>
<dbReference type="SUPFAM" id="SSF52172">
    <property type="entry name" value="CheY-like"/>
    <property type="match status" value="1"/>
</dbReference>
<sequence length="450" mass="48396">MSKRALIVDDSRSARVILSRMLEGYGLEVDSSESAEAALEFLRQARPDVIFMDHLMPGMDGFQAIQAIKGNPDTATIPVVMYTSQEGELYVSQARALGAVGVLPKTVKHSDVSRVLYQLRLLPERREPKPVAVAAVAQQEGSAAVQVEPVRPSGGDVESMIRNAVAPLLKEQSAEMRRFVLASLEAFARRIAPEGRPATVPAQTPVAATPEQPQPTDMQTQTIVVRQSRWPLVAGVGAIALIPALVLALVYSKELETSKALRSAVTTLQSTIDGQQAQLTTLQKSLESGQLVAAPAKPDNVTSETVPYGEAPLSGARLERLRDMLAQLRANGFKGKVKIATFVGEFCLTGNGIEGYSMATDELPVKRCDLVGNPFEDSLPSAQRQSLAFANLLSSLRPDGGLTVEVAHEGRRPSVPYPTSDQLVRVTAGEWNRIAAQNNRVEFATQPAGS</sequence>
<evidence type="ECO:0000313" key="6">
    <source>
        <dbReference type="EMBL" id="GFE78011.1"/>
    </source>
</evidence>
<dbReference type="PROSITE" id="PS50110">
    <property type="entry name" value="RESPONSE_REGULATORY"/>
    <property type="match status" value="1"/>
</dbReference>
<dbReference type="InterPro" id="IPR050595">
    <property type="entry name" value="Bact_response_regulator"/>
</dbReference>
<dbReference type="CDD" id="cd00156">
    <property type="entry name" value="REC"/>
    <property type="match status" value="1"/>
</dbReference>
<feature type="compositionally biased region" description="Low complexity" evidence="3">
    <location>
        <begin position="197"/>
        <end position="216"/>
    </location>
</feature>
<evidence type="ECO:0000256" key="4">
    <source>
        <dbReference type="SAM" id="Phobius"/>
    </source>
</evidence>
<feature type="domain" description="Response regulatory" evidence="5">
    <location>
        <begin position="4"/>
        <end position="120"/>
    </location>
</feature>
<gene>
    <name evidence="6" type="ORF">GCM10011487_00110</name>
</gene>
<protein>
    <recommendedName>
        <fullName evidence="5">Response regulatory domain-containing protein</fullName>
    </recommendedName>
</protein>
<evidence type="ECO:0000256" key="1">
    <source>
        <dbReference type="ARBA" id="ARBA00022553"/>
    </source>
</evidence>
<keyword evidence="4" id="KW-0472">Membrane</keyword>
<dbReference type="AlphaFoldDB" id="A0A829Y4P2"/>
<reference evidence="7" key="1">
    <citation type="submission" date="2020-01" db="EMBL/GenBank/DDBJ databases">
        <title>'Steroidobacter agaridevorans' sp. nov., agar-degrading bacteria isolated from rhizosphere soils.</title>
        <authorList>
            <person name="Ikenaga M."/>
            <person name="Kataoka M."/>
            <person name="Murouchi A."/>
            <person name="Katsuragi S."/>
            <person name="Sakai M."/>
        </authorList>
    </citation>
    <scope>NUCLEOTIDE SEQUENCE [LARGE SCALE GENOMIC DNA]</scope>
    <source>
        <strain evidence="7">YU21-B</strain>
    </source>
</reference>
<evidence type="ECO:0000313" key="7">
    <source>
        <dbReference type="Proteomes" id="UP000445000"/>
    </source>
</evidence>
<dbReference type="Proteomes" id="UP000445000">
    <property type="component" value="Unassembled WGS sequence"/>
</dbReference>
<keyword evidence="7" id="KW-1185">Reference proteome</keyword>
<dbReference type="Gene3D" id="3.40.50.2300">
    <property type="match status" value="1"/>
</dbReference>
<feature type="region of interest" description="Disordered" evidence="3">
    <location>
        <begin position="196"/>
        <end position="217"/>
    </location>
</feature>
<keyword evidence="1 2" id="KW-0597">Phosphoprotein</keyword>
<dbReference type="InterPro" id="IPR001789">
    <property type="entry name" value="Sig_transdc_resp-reg_receiver"/>
</dbReference>
<keyword evidence="4" id="KW-0812">Transmembrane</keyword>
<evidence type="ECO:0000259" key="5">
    <source>
        <dbReference type="PROSITE" id="PS50110"/>
    </source>
</evidence>
<feature type="transmembrane region" description="Helical" evidence="4">
    <location>
        <begin position="230"/>
        <end position="252"/>
    </location>
</feature>
<dbReference type="EMBL" id="BLJN01000001">
    <property type="protein sequence ID" value="GFE78011.1"/>
    <property type="molecule type" value="Genomic_DNA"/>
</dbReference>
<dbReference type="PANTHER" id="PTHR44591">
    <property type="entry name" value="STRESS RESPONSE REGULATOR PROTEIN 1"/>
    <property type="match status" value="1"/>
</dbReference>
<organism evidence="6 7">
    <name type="scientific">Steroidobacter agaridevorans</name>
    <dbReference type="NCBI Taxonomy" id="2695856"/>
    <lineage>
        <taxon>Bacteria</taxon>
        <taxon>Pseudomonadati</taxon>
        <taxon>Pseudomonadota</taxon>
        <taxon>Gammaproteobacteria</taxon>
        <taxon>Steroidobacterales</taxon>
        <taxon>Steroidobacteraceae</taxon>
        <taxon>Steroidobacter</taxon>
    </lineage>
</organism>
<dbReference type="InterPro" id="IPR011006">
    <property type="entry name" value="CheY-like_superfamily"/>
</dbReference>
<name>A0A829Y4P2_9GAMM</name>
<dbReference type="SMART" id="SM00448">
    <property type="entry name" value="REC"/>
    <property type="match status" value="1"/>
</dbReference>
<keyword evidence="4" id="KW-1133">Transmembrane helix</keyword>
<accession>A0A829Y4P2</accession>